<gene>
    <name evidence="3" type="primary">LOC111464171</name>
</gene>
<feature type="compositionally biased region" description="Pro residues" evidence="1">
    <location>
        <begin position="203"/>
        <end position="310"/>
    </location>
</feature>
<organism evidence="2 3">
    <name type="scientific">Cucurbita moschata</name>
    <name type="common">Winter crookneck squash</name>
    <name type="synonym">Cucurbita pepo var. moschata</name>
    <dbReference type="NCBI Taxonomy" id="3662"/>
    <lineage>
        <taxon>Eukaryota</taxon>
        <taxon>Viridiplantae</taxon>
        <taxon>Streptophyta</taxon>
        <taxon>Embryophyta</taxon>
        <taxon>Tracheophyta</taxon>
        <taxon>Spermatophyta</taxon>
        <taxon>Magnoliopsida</taxon>
        <taxon>eudicotyledons</taxon>
        <taxon>Gunneridae</taxon>
        <taxon>Pentapetalae</taxon>
        <taxon>rosids</taxon>
        <taxon>fabids</taxon>
        <taxon>Cucurbitales</taxon>
        <taxon>Cucurbitaceae</taxon>
        <taxon>Cucurbiteae</taxon>
        <taxon>Cucurbita</taxon>
    </lineage>
</organism>
<dbReference type="RefSeq" id="XP_022964021.1">
    <property type="nucleotide sequence ID" value="XM_023108253.1"/>
</dbReference>
<name>A0A6J1HHP6_CUCMO</name>
<sequence length="316" mass="34453">MASHADYLEKMQLRQDYRNFWHTDLTGTISANTPYCCFSIFCAPCASYLLRKRALYDDMSRYKCCGGYMPCSGKCGEGHCPEACLCTEVFCCFANSVASTRFMLQDEFNIQTTECDNCIIGFMLCLSQLACICSIIACLLGSEELQEASDIVTCLSNLVYCSVCACMQTQHKMELDKRDGKFGPQPAMAVPPTQQMSRINQPIPGPVGYPPPMYGQPFGHPPPPYVQGYPPPPSAQGYPPPPLAQGYASPPPTQGYPPPPSAQGYPPPPSAQGYPPPPPGQGFSSPPPTQGYPPPPRAEDYPPPAYPLHQPPGQYK</sequence>
<feature type="region of interest" description="Disordered" evidence="1">
    <location>
        <begin position="190"/>
        <end position="316"/>
    </location>
</feature>
<dbReference type="PANTHER" id="PTHR31152:SF20">
    <property type="entry name" value="PLAC8 FAMILY PROTEIN"/>
    <property type="match status" value="1"/>
</dbReference>
<evidence type="ECO:0000256" key="1">
    <source>
        <dbReference type="SAM" id="MobiDB-lite"/>
    </source>
</evidence>
<reference evidence="3" key="1">
    <citation type="submission" date="2025-08" db="UniProtKB">
        <authorList>
            <consortium name="RefSeq"/>
        </authorList>
    </citation>
    <scope>IDENTIFICATION</scope>
    <source>
        <tissue evidence="3">Young leaves</tissue>
    </source>
</reference>
<dbReference type="PANTHER" id="PTHR31152">
    <property type="entry name" value="PLAC8 FAMILY PROTEIN"/>
    <property type="match status" value="1"/>
</dbReference>
<dbReference type="Proteomes" id="UP000504609">
    <property type="component" value="Unplaced"/>
</dbReference>
<accession>A0A6J1HHP6</accession>
<dbReference type="AlphaFoldDB" id="A0A6J1HHP6"/>
<evidence type="ECO:0000313" key="3">
    <source>
        <dbReference type="RefSeq" id="XP_022964021.1"/>
    </source>
</evidence>
<proteinExistence type="predicted"/>
<dbReference type="KEGG" id="cmos:111464171"/>
<dbReference type="GeneID" id="111464171"/>
<evidence type="ECO:0000313" key="2">
    <source>
        <dbReference type="Proteomes" id="UP000504609"/>
    </source>
</evidence>
<protein>
    <submittedName>
        <fullName evidence="3">Leucine-rich repeat extensin-like protein 2</fullName>
    </submittedName>
</protein>
<keyword evidence="2" id="KW-1185">Reference proteome</keyword>